<dbReference type="STRING" id="3469.A0A4Y7KZM8"/>
<dbReference type="Proteomes" id="UP000316621">
    <property type="component" value="Chromosome 9"/>
</dbReference>
<dbReference type="EMBL" id="CM010723">
    <property type="protein sequence ID" value="RZC78366.1"/>
    <property type="molecule type" value="Genomic_DNA"/>
</dbReference>
<proteinExistence type="predicted"/>
<feature type="compositionally biased region" description="Pro residues" evidence="1">
    <location>
        <begin position="100"/>
        <end position="174"/>
    </location>
</feature>
<dbReference type="AlphaFoldDB" id="A0A4Y7KZM8"/>
<feature type="chain" id="PRO_5021300349" evidence="2">
    <location>
        <begin position="36"/>
        <end position="211"/>
    </location>
</feature>
<protein>
    <submittedName>
        <fullName evidence="3">Uncharacterized protein</fullName>
    </submittedName>
</protein>
<feature type="signal peptide" evidence="2">
    <location>
        <begin position="1"/>
        <end position="35"/>
    </location>
</feature>
<keyword evidence="2" id="KW-0732">Signal</keyword>
<name>A0A4Y7KZM8_PAPSO</name>
<dbReference type="PROSITE" id="PS51257">
    <property type="entry name" value="PROKAR_LIPOPROTEIN"/>
    <property type="match status" value="1"/>
</dbReference>
<evidence type="ECO:0000256" key="2">
    <source>
        <dbReference type="SAM" id="SignalP"/>
    </source>
</evidence>
<dbReference type="Gramene" id="RZC78366">
    <property type="protein sequence ID" value="RZC78366"/>
    <property type="gene ID" value="C5167_002540"/>
</dbReference>
<keyword evidence="4" id="KW-1185">Reference proteome</keyword>
<evidence type="ECO:0000256" key="1">
    <source>
        <dbReference type="SAM" id="MobiDB-lite"/>
    </source>
</evidence>
<organism evidence="3 4">
    <name type="scientific">Papaver somniferum</name>
    <name type="common">Opium poppy</name>
    <dbReference type="NCBI Taxonomy" id="3469"/>
    <lineage>
        <taxon>Eukaryota</taxon>
        <taxon>Viridiplantae</taxon>
        <taxon>Streptophyta</taxon>
        <taxon>Embryophyta</taxon>
        <taxon>Tracheophyta</taxon>
        <taxon>Spermatophyta</taxon>
        <taxon>Magnoliopsida</taxon>
        <taxon>Ranunculales</taxon>
        <taxon>Papaveraceae</taxon>
        <taxon>Papaveroideae</taxon>
        <taxon>Papaver</taxon>
    </lineage>
</organism>
<sequence>MGTYKEIIKKGESDRSCASFLLGLLFSTSLMSCHSQVVAASMNKNSFLGYKFLKETAIQRCARTCGVTCPDKCGCDKIVIDYSCDDGGCQCQCQALYPPPSPPSPSPPPPPPPPQLSPPPQVSPPPPSPSPQVSTPPPPQLSPKHSPPPPLQPLPTPPSPPPASPTPTAPPACPSKPGGNCDREISITLPKLSPKQPKILCNYALTNPMMI</sequence>
<evidence type="ECO:0000313" key="4">
    <source>
        <dbReference type="Proteomes" id="UP000316621"/>
    </source>
</evidence>
<accession>A0A4Y7KZM8</accession>
<dbReference type="PRINTS" id="PR01217">
    <property type="entry name" value="PRICHEXTENSN"/>
</dbReference>
<reference evidence="3 4" key="1">
    <citation type="journal article" date="2018" name="Science">
        <title>The opium poppy genome and morphinan production.</title>
        <authorList>
            <person name="Guo L."/>
            <person name="Winzer T."/>
            <person name="Yang X."/>
            <person name="Li Y."/>
            <person name="Ning Z."/>
            <person name="He Z."/>
            <person name="Teodor R."/>
            <person name="Lu Y."/>
            <person name="Bowser T.A."/>
            <person name="Graham I.A."/>
            <person name="Ye K."/>
        </authorList>
    </citation>
    <scope>NUCLEOTIDE SEQUENCE [LARGE SCALE GENOMIC DNA]</scope>
    <source>
        <strain evidence="4">cv. HN1</strain>
        <tissue evidence="3">Leaves</tissue>
    </source>
</reference>
<gene>
    <name evidence="3" type="ORF">C5167_002540</name>
</gene>
<feature type="region of interest" description="Disordered" evidence="1">
    <location>
        <begin position="100"/>
        <end position="189"/>
    </location>
</feature>
<evidence type="ECO:0000313" key="3">
    <source>
        <dbReference type="EMBL" id="RZC78366.1"/>
    </source>
</evidence>